<dbReference type="RefSeq" id="XP_022747885.1">
    <property type="nucleotide sequence ID" value="XM_022892150.1"/>
</dbReference>
<dbReference type="PANTHER" id="PTHR31238">
    <property type="entry name" value="GERMIN-LIKE PROTEIN SUBFAMILY 3 MEMBER 3"/>
    <property type="match status" value="1"/>
</dbReference>
<feature type="binding site" evidence="12">
    <location>
        <position position="108"/>
    </location>
    <ligand>
        <name>Mn(2+)</name>
        <dbReference type="ChEBI" id="CHEBI:29035"/>
    </ligand>
</feature>
<name>A0A6P5Z5M5_DURZI</name>
<evidence type="ECO:0000313" key="16">
    <source>
        <dbReference type="Proteomes" id="UP000515121"/>
    </source>
</evidence>
<dbReference type="PRINTS" id="PR00325">
    <property type="entry name" value="GERMIN"/>
</dbReference>
<dbReference type="FunFam" id="2.60.120.10:FF:000005">
    <property type="entry name" value="Germin-like protein subfamily 1 member 8"/>
    <property type="match status" value="1"/>
</dbReference>
<evidence type="ECO:0000256" key="1">
    <source>
        <dbReference type="ARBA" id="ARBA00003629"/>
    </source>
</evidence>
<evidence type="ECO:0000256" key="2">
    <source>
        <dbReference type="ARBA" id="ARBA00004271"/>
    </source>
</evidence>
<evidence type="ECO:0000259" key="15">
    <source>
        <dbReference type="SMART" id="SM00835"/>
    </source>
</evidence>
<evidence type="ECO:0000256" key="8">
    <source>
        <dbReference type="ARBA" id="ARBA00023157"/>
    </source>
</evidence>
<dbReference type="InterPro" id="IPR011051">
    <property type="entry name" value="RmlC_Cupin_sf"/>
</dbReference>
<dbReference type="InterPro" id="IPR019780">
    <property type="entry name" value="Germin_Mn-BS"/>
</dbReference>
<dbReference type="Pfam" id="PF00190">
    <property type="entry name" value="Cupin_1"/>
    <property type="match status" value="1"/>
</dbReference>
<comment type="subcellular location">
    <subcellularLocation>
        <location evidence="2 14">Secreted</location>
        <location evidence="2 14">Extracellular space</location>
        <location evidence="2 14">Apoplast</location>
    </subcellularLocation>
</comment>
<sequence length="221" mass="24086">MKFIIIWRNEIVFSTLASASDPSHLQDFCIAINDTTNGVFVNGKFCKDPKLANPEDFFFSGLNIPGNTSNQLGSKVTLINADKISGLNTLGISLVRVDYAPHGLNPPHTHPRATEILTVVEGTLYVGFVTSNPDNRFITKVLYPGDVFVFPIGLIHFQFNIGNTNAVAFSSLSSQNPGIITIGKAVFGSEPAINPDVLVKAIQLDKNIVNQLQSLFWPLNN</sequence>
<evidence type="ECO:0000256" key="12">
    <source>
        <dbReference type="PIRSR" id="PIRSR601929-2"/>
    </source>
</evidence>
<keyword evidence="4 14" id="KW-0052">Apoplast</keyword>
<feature type="binding site" evidence="12">
    <location>
        <position position="115"/>
    </location>
    <ligand>
        <name>Mn(2+)</name>
        <dbReference type="ChEBI" id="CHEBI:29035"/>
    </ligand>
</feature>
<evidence type="ECO:0000256" key="4">
    <source>
        <dbReference type="ARBA" id="ARBA00022523"/>
    </source>
</evidence>
<evidence type="ECO:0000256" key="6">
    <source>
        <dbReference type="ARBA" id="ARBA00022723"/>
    </source>
</evidence>
<evidence type="ECO:0000256" key="5">
    <source>
        <dbReference type="ARBA" id="ARBA00022525"/>
    </source>
</evidence>
<keyword evidence="7" id="KW-0732">Signal</keyword>
<keyword evidence="6 11" id="KW-0479">Metal-binding</keyword>
<evidence type="ECO:0000256" key="3">
    <source>
        <dbReference type="ARBA" id="ARBA00007456"/>
    </source>
</evidence>
<feature type="binding site" evidence="11">
    <location>
        <position position="110"/>
    </location>
    <ligand>
        <name>oxalate</name>
        <dbReference type="ChEBI" id="CHEBI:30623"/>
    </ligand>
</feature>
<dbReference type="InterPro" id="IPR014710">
    <property type="entry name" value="RmlC-like_jellyroll"/>
</dbReference>
<proteinExistence type="inferred from homology"/>
<dbReference type="SMART" id="SM00835">
    <property type="entry name" value="Cupin_1"/>
    <property type="match status" value="1"/>
</dbReference>
<accession>A0A6P5Z5M5</accession>
<keyword evidence="5 14" id="KW-0964">Secreted</keyword>
<evidence type="ECO:0000256" key="11">
    <source>
        <dbReference type="PIRSR" id="PIRSR601929-1"/>
    </source>
</evidence>
<evidence type="ECO:0000256" key="9">
    <source>
        <dbReference type="ARBA" id="ARBA00023180"/>
    </source>
</evidence>
<evidence type="ECO:0000256" key="14">
    <source>
        <dbReference type="RuleBase" id="RU366015"/>
    </source>
</evidence>
<feature type="domain" description="Cupin type-1" evidence="15">
    <location>
        <begin position="60"/>
        <end position="210"/>
    </location>
</feature>
<protein>
    <recommendedName>
        <fullName evidence="14">Germin-like protein</fullName>
    </recommendedName>
</protein>
<dbReference type="GO" id="GO:0048046">
    <property type="term" value="C:apoplast"/>
    <property type="evidence" value="ECO:0007669"/>
    <property type="project" value="UniProtKB-SubCell"/>
</dbReference>
<dbReference type="PROSITE" id="PS00725">
    <property type="entry name" value="GERMIN"/>
    <property type="match status" value="1"/>
</dbReference>
<feature type="binding site" evidence="12">
    <location>
        <position position="110"/>
    </location>
    <ligand>
        <name>Mn(2+)</name>
        <dbReference type="ChEBI" id="CHEBI:29035"/>
    </ligand>
</feature>
<keyword evidence="16" id="KW-1185">Reference proteome</keyword>
<keyword evidence="9" id="KW-0325">Glycoprotein</keyword>
<dbReference type="Proteomes" id="UP000515121">
    <property type="component" value="Unplaced"/>
</dbReference>
<feature type="binding site" evidence="11">
    <location>
        <position position="105"/>
    </location>
    <ligand>
        <name>oxalate</name>
        <dbReference type="ChEBI" id="CHEBI:30623"/>
    </ligand>
</feature>
<dbReference type="GO" id="GO:0030145">
    <property type="term" value="F:manganese ion binding"/>
    <property type="evidence" value="ECO:0007669"/>
    <property type="project" value="UniProtKB-UniRule"/>
</dbReference>
<feature type="binding site" evidence="12">
    <location>
        <position position="156"/>
    </location>
    <ligand>
        <name>Mn(2+)</name>
        <dbReference type="ChEBI" id="CHEBI:29035"/>
    </ligand>
</feature>
<reference evidence="17" key="1">
    <citation type="submission" date="2025-08" db="UniProtKB">
        <authorList>
            <consortium name="RefSeq"/>
        </authorList>
    </citation>
    <scope>IDENTIFICATION</scope>
    <source>
        <tissue evidence="17">Fruit stalk</tissue>
    </source>
</reference>
<evidence type="ECO:0000313" key="17">
    <source>
        <dbReference type="RefSeq" id="XP_022747885.1"/>
    </source>
</evidence>
<comment type="similarity">
    <text evidence="3 14">Belongs to the germin family.</text>
</comment>
<dbReference type="KEGG" id="dzi:111297398"/>
<feature type="binding site" evidence="11">
    <location>
        <position position="115"/>
    </location>
    <ligand>
        <name>oxalate</name>
        <dbReference type="ChEBI" id="CHEBI:30623"/>
    </ligand>
</feature>
<dbReference type="InterPro" id="IPR001929">
    <property type="entry name" value="Germin"/>
</dbReference>
<dbReference type="AlphaFoldDB" id="A0A6P5Z5M5"/>
<dbReference type="GeneID" id="111297398"/>
<dbReference type="OrthoDB" id="1921208at2759"/>
<organism evidence="16 17">
    <name type="scientific">Durio zibethinus</name>
    <name type="common">Durian</name>
    <dbReference type="NCBI Taxonomy" id="66656"/>
    <lineage>
        <taxon>Eukaryota</taxon>
        <taxon>Viridiplantae</taxon>
        <taxon>Streptophyta</taxon>
        <taxon>Embryophyta</taxon>
        <taxon>Tracheophyta</taxon>
        <taxon>Spermatophyta</taxon>
        <taxon>Magnoliopsida</taxon>
        <taxon>eudicotyledons</taxon>
        <taxon>Gunneridae</taxon>
        <taxon>Pentapetalae</taxon>
        <taxon>rosids</taxon>
        <taxon>malvids</taxon>
        <taxon>Malvales</taxon>
        <taxon>Malvaceae</taxon>
        <taxon>Helicteroideae</taxon>
        <taxon>Durio</taxon>
    </lineage>
</organism>
<gene>
    <name evidence="17" type="primary">LOC111297398</name>
</gene>
<comment type="function">
    <text evidence="1">May play a role in plant defense. Probably has no oxalate oxidase activity even if the active site is conserved.</text>
</comment>
<dbReference type="CDD" id="cd02241">
    <property type="entry name" value="cupin_OxOx"/>
    <property type="match status" value="1"/>
</dbReference>
<evidence type="ECO:0000256" key="7">
    <source>
        <dbReference type="ARBA" id="ARBA00022729"/>
    </source>
</evidence>
<evidence type="ECO:0000256" key="10">
    <source>
        <dbReference type="ARBA" id="ARBA00023211"/>
    </source>
</evidence>
<evidence type="ECO:0000256" key="13">
    <source>
        <dbReference type="PIRSR" id="PIRSR601929-3"/>
    </source>
</evidence>
<dbReference type="InterPro" id="IPR006045">
    <property type="entry name" value="Cupin_1"/>
</dbReference>
<dbReference type="Gene3D" id="2.60.120.10">
    <property type="entry name" value="Jelly Rolls"/>
    <property type="match status" value="1"/>
</dbReference>
<keyword evidence="8 13" id="KW-1015">Disulfide bond</keyword>
<dbReference type="SUPFAM" id="SSF51182">
    <property type="entry name" value="RmlC-like cupins"/>
    <property type="match status" value="1"/>
</dbReference>
<feature type="disulfide bond" evidence="13">
    <location>
        <begin position="29"/>
        <end position="46"/>
    </location>
</feature>
<keyword evidence="10 11" id="KW-0464">Manganese</keyword>